<evidence type="ECO:0000313" key="1">
    <source>
        <dbReference type="EMBL" id="NII08280.1"/>
    </source>
</evidence>
<protein>
    <submittedName>
        <fullName evidence="1">Uncharacterized protein</fullName>
    </submittedName>
</protein>
<comment type="caution">
    <text evidence="1">The sequence shown here is derived from an EMBL/GenBank/DDBJ whole genome shotgun (WGS) entry which is preliminary data.</text>
</comment>
<evidence type="ECO:0000313" key="2">
    <source>
        <dbReference type="Proteomes" id="UP000490980"/>
    </source>
</evidence>
<dbReference type="RefSeq" id="WP_166950873.1">
    <property type="nucleotide sequence ID" value="NZ_JAARLZ010000011.1"/>
</dbReference>
<sequence>MFGQRVLVIYAGALTVLLAASLYSGFLRIHTDTADEINVHRINIRESDGTLRMVISNSSRLPGVIVKGKEEPKVDRPQAGMIFFNDEGTENGGLIFGGKRLPNGDVVSSGGSLSFDRYGANQVVQLIGVDDKDDSMAGLAVSDSHEDGQGARRLWAGRADDGASQLALMDAAGKKRIQLKVSASGEAQIAFLDADGKVSRAIQGDAATSADTASHGKP</sequence>
<dbReference type="Proteomes" id="UP000490980">
    <property type="component" value="Unassembled WGS sequence"/>
</dbReference>
<proteinExistence type="predicted"/>
<name>A0A7X5UD36_9GAMM</name>
<gene>
    <name evidence="1" type="ORF">HBF25_17990</name>
</gene>
<organism evidence="1 2">
    <name type="scientific">Luteibacter anthropi</name>
    <dbReference type="NCBI Taxonomy" id="564369"/>
    <lineage>
        <taxon>Bacteria</taxon>
        <taxon>Pseudomonadati</taxon>
        <taxon>Pseudomonadota</taxon>
        <taxon>Gammaproteobacteria</taxon>
        <taxon>Lysobacterales</taxon>
        <taxon>Rhodanobacteraceae</taxon>
        <taxon>Luteibacter</taxon>
    </lineage>
</organism>
<dbReference type="AlphaFoldDB" id="A0A7X5UD36"/>
<accession>A0A7X5UD36</accession>
<dbReference type="EMBL" id="JAARLZ010000011">
    <property type="protein sequence ID" value="NII08280.1"/>
    <property type="molecule type" value="Genomic_DNA"/>
</dbReference>
<reference evidence="1 2" key="1">
    <citation type="submission" date="2020-03" db="EMBL/GenBank/DDBJ databases">
        <authorList>
            <person name="Lai Q."/>
        </authorList>
    </citation>
    <scope>NUCLEOTIDE SEQUENCE [LARGE SCALE GENOMIC DNA]</scope>
    <source>
        <strain evidence="1 2">CCUG 25036</strain>
    </source>
</reference>
<keyword evidence="2" id="KW-1185">Reference proteome</keyword>